<feature type="transmembrane region" description="Helical" evidence="2">
    <location>
        <begin position="47"/>
        <end position="80"/>
    </location>
</feature>
<evidence type="ECO:0000256" key="2">
    <source>
        <dbReference type="SAM" id="Phobius"/>
    </source>
</evidence>
<proteinExistence type="predicted"/>
<comment type="caution">
    <text evidence="3">The sequence shown here is derived from an EMBL/GenBank/DDBJ whole genome shotgun (WGS) entry which is preliminary data.</text>
</comment>
<feature type="region of interest" description="Disordered" evidence="1">
    <location>
        <begin position="264"/>
        <end position="298"/>
    </location>
</feature>
<keyword evidence="2" id="KW-1133">Transmembrane helix</keyword>
<keyword evidence="2" id="KW-0812">Transmembrane</keyword>
<dbReference type="EMBL" id="CAKLBY020000047">
    <property type="protein sequence ID" value="CAK7918199.1"/>
    <property type="molecule type" value="Genomic_DNA"/>
</dbReference>
<feature type="compositionally biased region" description="Polar residues" evidence="1">
    <location>
        <begin position="285"/>
        <end position="295"/>
    </location>
</feature>
<evidence type="ECO:0000256" key="1">
    <source>
        <dbReference type="SAM" id="MobiDB-lite"/>
    </source>
</evidence>
<name>A0AAV1THF7_9STRA</name>
<reference evidence="3" key="1">
    <citation type="submission" date="2024-01" db="EMBL/GenBank/DDBJ databases">
        <authorList>
            <person name="Webb A."/>
        </authorList>
    </citation>
    <scope>NUCLEOTIDE SEQUENCE</scope>
    <source>
        <strain evidence="3">Pm1</strain>
    </source>
</reference>
<evidence type="ECO:0000313" key="3">
    <source>
        <dbReference type="EMBL" id="CAK7918199.1"/>
    </source>
</evidence>
<evidence type="ECO:0000313" key="4">
    <source>
        <dbReference type="Proteomes" id="UP001162060"/>
    </source>
</evidence>
<keyword evidence="2" id="KW-0472">Membrane</keyword>
<protein>
    <submittedName>
        <fullName evidence="3">Uncharacterized protein</fullName>
    </submittedName>
</protein>
<dbReference type="AlphaFoldDB" id="A0AAV1THF7"/>
<accession>A0AAV1THF7</accession>
<gene>
    <name evidence="3" type="ORF">PM001_LOCUS5745</name>
</gene>
<dbReference type="Proteomes" id="UP001162060">
    <property type="component" value="Unassembled WGS sequence"/>
</dbReference>
<feature type="compositionally biased region" description="Basic and acidic residues" evidence="1">
    <location>
        <begin position="264"/>
        <end position="281"/>
    </location>
</feature>
<sequence>MRQRSLKPQRRVKKLPHRLHDPYAITGDVSFEESTISVGGLITPTGVLQLVVVLALSSFLFSGVLLFCVGLLAVLGLVLLHHKSDAKTRQRRRGLSSVLHRLVALRRSALDYSLTLSIAPRSASHQTESKMPRLAVVPSSILPQKVVATMALKQETWKLKPQCATTSIANGASMVTLDVLPRISSDLLETADELYSMEKARAKSEPKQVLRRRPLLPLKANAKVMQLGPVQEIERVTPIQKAEQEEVMSDALTTSVKAVHALTEQKKSQSLQKNEKLREAPRFTTAETRTQSSSMPLRGKDAAALSKAKPKAVKVVPSTASVNDGNAIRAVAPLPDLPKRKLSEKAARRKPAAKQVVTRKVSLYVKSKVDPVLKEKEQALKQEIAGGQDEGNGHELEGFAFSLGAFPPLSQPTVPQTSASPSAADVVEPNFLLDIELEPIAKPEKKSISLESQRFKCEGNAELRLMLDELDAMSSELDIAMAHCTSLLYEEI</sequence>
<organism evidence="3 4">
    <name type="scientific">Peronospora matthiolae</name>
    <dbReference type="NCBI Taxonomy" id="2874970"/>
    <lineage>
        <taxon>Eukaryota</taxon>
        <taxon>Sar</taxon>
        <taxon>Stramenopiles</taxon>
        <taxon>Oomycota</taxon>
        <taxon>Peronosporomycetes</taxon>
        <taxon>Peronosporales</taxon>
        <taxon>Peronosporaceae</taxon>
        <taxon>Peronospora</taxon>
    </lineage>
</organism>